<keyword evidence="3" id="KW-0325">Glycoprotein</keyword>
<organism evidence="5 6">
    <name type="scientific">Xenoophorus captivus</name>
    <dbReference type="NCBI Taxonomy" id="1517983"/>
    <lineage>
        <taxon>Eukaryota</taxon>
        <taxon>Metazoa</taxon>
        <taxon>Chordata</taxon>
        <taxon>Craniata</taxon>
        <taxon>Vertebrata</taxon>
        <taxon>Euteleostomi</taxon>
        <taxon>Actinopterygii</taxon>
        <taxon>Neopterygii</taxon>
        <taxon>Teleostei</taxon>
        <taxon>Neoteleostei</taxon>
        <taxon>Acanthomorphata</taxon>
        <taxon>Ovalentaria</taxon>
        <taxon>Atherinomorphae</taxon>
        <taxon>Cyprinodontiformes</taxon>
        <taxon>Goodeidae</taxon>
        <taxon>Xenoophorus</taxon>
    </lineage>
</organism>
<evidence type="ECO:0000313" key="6">
    <source>
        <dbReference type="Proteomes" id="UP001434883"/>
    </source>
</evidence>
<evidence type="ECO:0000256" key="1">
    <source>
        <dbReference type="ARBA" id="ARBA00022729"/>
    </source>
</evidence>
<dbReference type="EMBL" id="JAHRIN010021042">
    <property type="protein sequence ID" value="MEQ2198867.1"/>
    <property type="molecule type" value="Genomic_DNA"/>
</dbReference>
<protein>
    <submittedName>
        <fullName evidence="5">Uncharacterized protein</fullName>
    </submittedName>
</protein>
<dbReference type="Pfam" id="PF16184">
    <property type="entry name" value="Cadherin_3"/>
    <property type="match status" value="1"/>
</dbReference>
<dbReference type="Proteomes" id="UP001434883">
    <property type="component" value="Unassembled WGS sequence"/>
</dbReference>
<dbReference type="PROSITE" id="PS51854">
    <property type="entry name" value="CSPG"/>
    <property type="match status" value="1"/>
</dbReference>
<feature type="non-terminal residue" evidence="5">
    <location>
        <position position="1"/>
    </location>
</feature>
<sequence length="270" mass="29142">YIHDDSETSYDEVGLKVMDGINSVDVVLQIQVLPINDEPPQLGGGLRDELRCEEGGRVQVTVDYLSATDQDSDDSRLTYMLARSPGRGELQRAGMMTDKFSQQELLQGHIYYVHSGAEIGPEPEFDTVTLIISDGEAGVTDNCCHGDAPLPPVPLHGTLPVYDLNITILPVNNKVPQVTLGKMIMNRRASPPLSSFLSSSLYLVPPGESLLLVDEGSRACLCGGVLGVSDPDSPPEELTFYLETPPLHGFLENMQPIPGSEKSNVGLPIG</sequence>
<keyword evidence="1" id="KW-0732">Signal</keyword>
<evidence type="ECO:0000256" key="4">
    <source>
        <dbReference type="PROSITE-ProRule" id="PRU01201"/>
    </source>
</evidence>
<dbReference type="InterPro" id="IPR051561">
    <property type="entry name" value="FRAS1_ECM"/>
</dbReference>
<evidence type="ECO:0000313" key="5">
    <source>
        <dbReference type="EMBL" id="MEQ2198867.1"/>
    </source>
</evidence>
<feature type="repeat" description="CSPG" evidence="4">
    <location>
        <begin position="39"/>
        <end position="133"/>
    </location>
</feature>
<dbReference type="InterPro" id="IPR039005">
    <property type="entry name" value="CSPG_rpt"/>
</dbReference>
<evidence type="ECO:0000256" key="3">
    <source>
        <dbReference type="ARBA" id="ARBA00023180"/>
    </source>
</evidence>
<evidence type="ECO:0000256" key="2">
    <source>
        <dbReference type="ARBA" id="ARBA00022737"/>
    </source>
</evidence>
<keyword evidence="6" id="KW-1185">Reference proteome</keyword>
<gene>
    <name evidence="5" type="ORF">XENOCAPTIV_019849</name>
</gene>
<proteinExistence type="predicted"/>
<comment type="caution">
    <text evidence="5">The sequence shown here is derived from an EMBL/GenBank/DDBJ whole genome shotgun (WGS) entry which is preliminary data.</text>
</comment>
<name>A0ABV0QTP6_9TELE</name>
<keyword evidence="2" id="KW-0677">Repeat</keyword>
<dbReference type="PANTHER" id="PTHR45739:SF3">
    <property type="entry name" value="FRAS-RELATED EXTRACELLULAR MATRIX PROTEIN 1B PRECURSOR"/>
    <property type="match status" value="1"/>
</dbReference>
<dbReference type="PANTHER" id="PTHR45739">
    <property type="entry name" value="MATRIX PROTEIN, PUTATIVE-RELATED"/>
    <property type="match status" value="1"/>
</dbReference>
<reference evidence="5 6" key="1">
    <citation type="submission" date="2021-06" db="EMBL/GenBank/DDBJ databases">
        <authorList>
            <person name="Palmer J.M."/>
        </authorList>
    </citation>
    <scope>NUCLEOTIDE SEQUENCE [LARGE SCALE GENOMIC DNA]</scope>
    <source>
        <strain evidence="5 6">XC_2019</strain>
        <tissue evidence="5">Muscle</tissue>
    </source>
</reference>
<accession>A0ABV0QTP6</accession>